<sequence length="390" mass="40988">MTSCVALIVAAGSGERFGGDRPKQYQRLAGRAVLHHTISTFLRHPAVDAVQVVIQPAHRELYDAAVADLALPEPVAGGATRQDSVRLGLERLAALDPVPGFVLIHDAARPLVDDATIQAVRDRLDAVPAAIAAVAVTDTLKRGVAGLIGGTVERAGLWRAQTPQGFRFADILGAHREFAGAELTDDAAVAERAGLEVALVEGNADNLKVTNQDDLARAAMLMNASLLTLPDIRTGQGFDVHRFAPGDHVVLCGVAVPHDARLEGHSDADVGLHALTDAILGALGSGDIGSHFPPSDPQWRGADSAMFLRHAVDLVRQRGGMIAHADVTLICERPKIGPHRDAMVARMAELLGIAPDRVSVKATTTERLGFTGRGEGIAAQAVATVRLPVS</sequence>
<evidence type="ECO:0000256" key="7">
    <source>
        <dbReference type="ARBA" id="ARBA00009789"/>
    </source>
</evidence>
<feature type="site" description="Transition state stabilizer" evidence="14">
    <location>
        <position position="364"/>
    </location>
</feature>
<dbReference type="InterPro" id="IPR034683">
    <property type="entry name" value="IspD/TarI"/>
</dbReference>
<dbReference type="CDD" id="cd02516">
    <property type="entry name" value="CDP-ME_synthetase"/>
    <property type="match status" value="1"/>
</dbReference>
<keyword evidence="12 14" id="KW-0456">Lyase</keyword>
<dbReference type="Pfam" id="PF02542">
    <property type="entry name" value="YgbB"/>
    <property type="match status" value="1"/>
</dbReference>
<keyword evidence="10 14" id="KW-0479">Metal-binding</keyword>
<dbReference type="GO" id="GO:0016114">
    <property type="term" value="P:terpenoid biosynthetic process"/>
    <property type="evidence" value="ECO:0007669"/>
    <property type="project" value="InterPro"/>
</dbReference>
<evidence type="ECO:0000256" key="14">
    <source>
        <dbReference type="HAMAP-Rule" id="MF_01520"/>
    </source>
</evidence>
<comment type="pathway">
    <text evidence="4 14">Isoprenoid biosynthesis; isopentenyl diphosphate biosynthesis via DXP pathway; isopentenyl diphosphate from 1-deoxy-D-xylulose 5-phosphate: step 4/6.</text>
</comment>
<feature type="site" description="Positions MEP for the nucleophilic attack" evidence="14">
    <location>
        <position position="208"/>
    </location>
</feature>
<keyword evidence="13 14" id="KW-0511">Multifunctional enzyme</keyword>
<dbReference type="InterPro" id="IPR003526">
    <property type="entry name" value="MECDP_synthase"/>
</dbReference>
<comment type="caution">
    <text evidence="14">Lacks conserved residue(s) required for the propagation of feature annotation.</text>
</comment>
<dbReference type="HAMAP" id="MF_00108">
    <property type="entry name" value="IspD"/>
    <property type="match status" value="1"/>
</dbReference>
<dbReference type="EMBL" id="AVFL01000002">
    <property type="protein sequence ID" value="EWY42271.1"/>
    <property type="molecule type" value="Genomic_DNA"/>
</dbReference>
<feature type="binding site" evidence="14">
    <location>
        <position position="373"/>
    </location>
    <ligand>
        <name>4-CDP-2-C-methyl-D-erythritol 2-phosphate</name>
        <dbReference type="ChEBI" id="CHEBI:57919"/>
    </ligand>
</feature>
<evidence type="ECO:0000256" key="10">
    <source>
        <dbReference type="ARBA" id="ARBA00022723"/>
    </source>
</evidence>
<dbReference type="SUPFAM" id="SSF69765">
    <property type="entry name" value="IpsF-like"/>
    <property type="match status" value="1"/>
</dbReference>
<feature type="binding site" evidence="14">
    <location>
        <position position="239"/>
    </location>
    <ligand>
        <name>a divalent metal cation</name>
        <dbReference type="ChEBI" id="CHEBI:60240"/>
    </ligand>
</feature>
<evidence type="ECO:0000256" key="1">
    <source>
        <dbReference type="ARBA" id="ARBA00000200"/>
    </source>
</evidence>
<dbReference type="PANTHER" id="PTHR43181">
    <property type="entry name" value="2-C-METHYL-D-ERYTHRITOL 2,4-CYCLODIPHOSPHATE SYNTHASE, CHLOROPLASTIC"/>
    <property type="match status" value="1"/>
</dbReference>
<comment type="function">
    <text evidence="14">Bifunctional enzyme that catalyzes the formation of 4-diphosphocytidyl-2-C-methyl-D-erythritol from CTP and 2-C-methyl-D-erythritol 4-phosphate (MEP) (IspD), and catalyzes the conversion of 4-diphosphocytidyl-2-C-methyl-D-erythritol 2-phosphate (CDP-ME2P) to 2-C-methyl-D-erythritol 2,4-cyclodiphosphate (ME-CPP) with a corresponding release of cytidine 5-monophosphate (CMP) (IspF).</text>
</comment>
<comment type="caution">
    <text evidence="16">The sequence shown here is derived from an EMBL/GenBank/DDBJ whole genome shotgun (WGS) entry which is preliminary data.</text>
</comment>
<evidence type="ECO:0000256" key="6">
    <source>
        <dbReference type="ARBA" id="ARBA00008480"/>
    </source>
</evidence>
<feature type="site" description="Transition state stabilizer" evidence="14">
    <location>
        <position position="265"/>
    </location>
</feature>
<dbReference type="HAMAP" id="MF_00107">
    <property type="entry name" value="IspF"/>
    <property type="match status" value="1"/>
</dbReference>
<dbReference type="InterPro" id="IPR018294">
    <property type="entry name" value="ISPD_synthase_CS"/>
</dbReference>
<evidence type="ECO:0000313" key="17">
    <source>
        <dbReference type="Proteomes" id="UP000019486"/>
    </source>
</evidence>
<evidence type="ECO:0000256" key="13">
    <source>
        <dbReference type="ARBA" id="ARBA00023268"/>
    </source>
</evidence>
<dbReference type="EC" id="4.6.1.12" evidence="14"/>
<evidence type="ECO:0000256" key="4">
    <source>
        <dbReference type="ARBA" id="ARBA00004709"/>
    </source>
</evidence>
<dbReference type="Gene3D" id="3.90.550.10">
    <property type="entry name" value="Spore Coat Polysaccharide Biosynthesis Protein SpsA, Chain A"/>
    <property type="match status" value="1"/>
</dbReference>
<comment type="catalytic activity">
    <reaction evidence="2 14">
        <text>2-C-methyl-D-erythritol 4-phosphate + CTP + H(+) = 4-CDP-2-C-methyl-D-erythritol + diphosphate</text>
        <dbReference type="Rhea" id="RHEA:13429"/>
        <dbReference type="ChEBI" id="CHEBI:15378"/>
        <dbReference type="ChEBI" id="CHEBI:33019"/>
        <dbReference type="ChEBI" id="CHEBI:37563"/>
        <dbReference type="ChEBI" id="CHEBI:57823"/>
        <dbReference type="ChEBI" id="CHEBI:58262"/>
        <dbReference type="EC" id="2.7.7.60"/>
    </reaction>
</comment>
<evidence type="ECO:0000256" key="2">
    <source>
        <dbReference type="ARBA" id="ARBA00001282"/>
    </source>
</evidence>
<comment type="similarity">
    <text evidence="6">Belongs to the IspF family.</text>
</comment>
<keyword evidence="11 14" id="KW-0414">Isoprene biosynthesis</keyword>
<feature type="binding site" evidence="14">
    <location>
        <position position="273"/>
    </location>
    <ligand>
        <name>a divalent metal cation</name>
        <dbReference type="ChEBI" id="CHEBI:60240"/>
    </ligand>
</feature>
<dbReference type="SUPFAM" id="SSF53448">
    <property type="entry name" value="Nucleotide-diphospho-sugar transferases"/>
    <property type="match status" value="1"/>
</dbReference>
<dbReference type="OrthoDB" id="9804336at2"/>
<feature type="binding site" evidence="14">
    <location>
        <position position="370"/>
    </location>
    <ligand>
        <name>4-CDP-2-C-methyl-D-erythritol 2-phosphate</name>
        <dbReference type="ChEBI" id="CHEBI:57919"/>
    </ligand>
</feature>
<dbReference type="CDD" id="cd00554">
    <property type="entry name" value="MECDP_synthase"/>
    <property type="match status" value="1"/>
</dbReference>
<dbReference type="PANTHER" id="PTHR43181:SF1">
    <property type="entry name" value="2-C-METHYL-D-ERYTHRITOL 2,4-CYCLODIPHOSPHATE SYNTHASE, CHLOROPLASTIC"/>
    <property type="match status" value="1"/>
</dbReference>
<feature type="binding site" evidence="14">
    <location>
        <begin position="363"/>
        <end position="366"/>
    </location>
    <ligand>
        <name>4-CDP-2-C-methyl-D-erythritol 2-phosphate</name>
        <dbReference type="ChEBI" id="CHEBI:57919"/>
    </ligand>
</feature>
<evidence type="ECO:0000256" key="12">
    <source>
        <dbReference type="ARBA" id="ARBA00023239"/>
    </source>
</evidence>
<keyword evidence="8 14" id="KW-0808">Transferase</keyword>
<comment type="similarity">
    <text evidence="7">Belongs to the IspD/TarI cytidylyltransferase family. IspD subfamily.</text>
</comment>
<feature type="binding site" evidence="14">
    <location>
        <begin position="287"/>
        <end position="289"/>
    </location>
    <ligand>
        <name>4-CDP-2-C-methyl-D-erythritol 2-phosphate</name>
        <dbReference type="ChEBI" id="CHEBI:57919"/>
    </ligand>
</feature>
<gene>
    <name evidence="14" type="primary">ispDF</name>
    <name evidence="16" type="ORF">N825_20480</name>
</gene>
<dbReference type="AlphaFoldDB" id="W9HC20"/>
<dbReference type="RefSeq" id="WP_037447552.1">
    <property type="nucleotide sequence ID" value="NZ_AVFL01000002.1"/>
</dbReference>
<feature type="site" description="Positions MEP for the nucleophilic attack" evidence="14">
    <location>
        <position position="154"/>
    </location>
</feature>
<evidence type="ECO:0000313" key="16">
    <source>
        <dbReference type="EMBL" id="EWY42271.1"/>
    </source>
</evidence>
<dbReference type="Gene3D" id="3.30.1330.50">
    <property type="entry name" value="2-C-methyl-D-erythritol 2,4-cyclodiphosphate synthase"/>
    <property type="match status" value="1"/>
</dbReference>
<dbReference type="PROSITE" id="PS01295">
    <property type="entry name" value="ISPD"/>
    <property type="match status" value="1"/>
</dbReference>
<dbReference type="PROSITE" id="PS01350">
    <property type="entry name" value="ISPF"/>
    <property type="match status" value="1"/>
</dbReference>
<protein>
    <recommendedName>
        <fullName evidence="14">Bifunctional enzyme IspD/IspF</fullName>
    </recommendedName>
    <domain>
        <recommendedName>
            <fullName evidence="14">2-C-methyl-D-erythritol 4-phosphate cytidylyltransferase</fullName>
            <ecNumber evidence="14">2.7.7.60</ecNumber>
        </recommendedName>
        <alternativeName>
            <fullName evidence="14">4-diphosphocytidyl-2C-methyl-D-erythritol synthase</fullName>
        </alternativeName>
        <alternativeName>
            <fullName evidence="14">MEP cytidylyltransferase</fullName>
            <shortName evidence="14">MCT</shortName>
        </alternativeName>
    </domain>
    <domain>
        <recommendedName>
            <fullName evidence="14">2-C-methyl-D-erythritol 2,4-cyclodiphosphate synthase</fullName>
            <shortName evidence="14">MECDP-synthase</shortName>
            <shortName evidence="14">MECPP-synthase</shortName>
            <shortName evidence="14">MECPS</shortName>
            <ecNumber evidence="14">4.6.1.12</ecNumber>
        </recommendedName>
    </domain>
</protein>
<dbReference type="PATRIC" id="fig|1385369.3.peg.1017"/>
<feature type="binding site" evidence="14">
    <location>
        <begin position="265"/>
        <end position="266"/>
    </location>
    <ligand>
        <name>4-CDP-2-C-methyl-D-erythritol 2-phosphate</name>
        <dbReference type="ChEBI" id="CHEBI:57919"/>
    </ligand>
</feature>
<evidence type="ECO:0000256" key="3">
    <source>
        <dbReference type="ARBA" id="ARBA00001968"/>
    </source>
</evidence>
<evidence type="ECO:0000256" key="8">
    <source>
        <dbReference type="ARBA" id="ARBA00022679"/>
    </source>
</evidence>
<dbReference type="UniPathway" id="UPA00056">
    <property type="reaction ID" value="UER00093"/>
</dbReference>
<dbReference type="GO" id="GO:0050518">
    <property type="term" value="F:2-C-methyl-D-erythritol 4-phosphate cytidylyltransferase activity"/>
    <property type="evidence" value="ECO:0007669"/>
    <property type="project" value="UniProtKB-UniRule"/>
</dbReference>
<comment type="similarity">
    <text evidence="14">In the N-terminal section; belongs to the IspD/TarI cytidylyltransferase family. IspD subfamily.</text>
</comment>
<dbReference type="GO" id="GO:0019288">
    <property type="term" value="P:isopentenyl diphosphate biosynthetic process, methylerythritol 4-phosphate pathway"/>
    <property type="evidence" value="ECO:0007669"/>
    <property type="project" value="UniProtKB-UniRule"/>
</dbReference>
<keyword evidence="9 14" id="KW-0548">Nucleotidyltransferase</keyword>
<dbReference type="NCBIfam" id="TIGR00151">
    <property type="entry name" value="ispF"/>
    <property type="match status" value="1"/>
</dbReference>
<dbReference type="InterPro" id="IPR029044">
    <property type="entry name" value="Nucleotide-diphossugar_trans"/>
</dbReference>
<proteinExistence type="inferred from homology"/>
<dbReference type="GO" id="GO:0046872">
    <property type="term" value="F:metal ion binding"/>
    <property type="evidence" value="ECO:0007669"/>
    <property type="project" value="UniProtKB-KW"/>
</dbReference>
<reference evidence="16 17" key="1">
    <citation type="submission" date="2013-08" db="EMBL/GenBank/DDBJ databases">
        <title>The genome sequence of Skermanella stibiiresistens.</title>
        <authorList>
            <person name="Zhu W."/>
            <person name="Wang G."/>
        </authorList>
    </citation>
    <scope>NUCLEOTIDE SEQUENCE [LARGE SCALE GENOMIC DNA]</scope>
    <source>
        <strain evidence="16 17">SB22</strain>
    </source>
</reference>
<feature type="binding site" evidence="14">
    <location>
        <begin position="239"/>
        <end position="241"/>
    </location>
    <ligand>
        <name>4-CDP-2-C-methyl-D-erythritol 2-phosphate</name>
        <dbReference type="ChEBI" id="CHEBI:57919"/>
    </ligand>
</feature>
<feature type="domain" description="2-C-methyl-D-erythritol 2,4-cyclodiphosphate synthase" evidence="15">
    <location>
        <begin position="232"/>
        <end position="385"/>
    </location>
</feature>
<dbReference type="Proteomes" id="UP000019486">
    <property type="component" value="Unassembled WGS sequence"/>
</dbReference>
<dbReference type="InterPro" id="IPR026596">
    <property type="entry name" value="IspD/F"/>
</dbReference>
<evidence type="ECO:0000256" key="5">
    <source>
        <dbReference type="ARBA" id="ARBA00004787"/>
    </source>
</evidence>
<dbReference type="InterPro" id="IPR001228">
    <property type="entry name" value="IspD"/>
</dbReference>
<feature type="site" description="Transition state stabilizer" evidence="14">
    <location>
        <position position="16"/>
    </location>
</feature>
<comment type="similarity">
    <text evidence="14">In the C-terminal section; belongs to the IspF family.</text>
</comment>
<dbReference type="InterPro" id="IPR036571">
    <property type="entry name" value="MECDP_synthase_sf"/>
</dbReference>
<comment type="cofactor">
    <cofactor evidence="3 14">
        <name>a divalent metal cation</name>
        <dbReference type="ChEBI" id="CHEBI:60240"/>
    </cofactor>
</comment>
<dbReference type="HAMAP" id="MF_01520">
    <property type="entry name" value="IspDF"/>
    <property type="match status" value="1"/>
</dbReference>
<evidence type="ECO:0000259" key="15">
    <source>
        <dbReference type="Pfam" id="PF02542"/>
    </source>
</evidence>
<name>W9HC20_9PROT</name>
<dbReference type="NCBIfam" id="TIGR00453">
    <property type="entry name" value="ispD"/>
    <property type="match status" value="1"/>
</dbReference>
<feature type="region of interest" description="2-C-methyl-D-erythritol 4-phosphate cytidylyltransferase" evidence="14">
    <location>
        <begin position="1"/>
        <end position="232"/>
    </location>
</feature>
<keyword evidence="17" id="KW-1185">Reference proteome</keyword>
<feature type="site" description="Transition state stabilizer" evidence="14">
    <location>
        <position position="23"/>
    </location>
</feature>
<accession>W9HC20</accession>
<organism evidence="16 17">
    <name type="scientific">Skermanella stibiiresistens SB22</name>
    <dbReference type="NCBI Taxonomy" id="1385369"/>
    <lineage>
        <taxon>Bacteria</taxon>
        <taxon>Pseudomonadati</taxon>
        <taxon>Pseudomonadota</taxon>
        <taxon>Alphaproteobacteria</taxon>
        <taxon>Rhodospirillales</taxon>
        <taxon>Azospirillaceae</taxon>
        <taxon>Skermanella</taxon>
    </lineage>
</organism>
<feature type="region of interest" description="2-C-methyl-D-erythritol 2,4-cyclodiphosphate synthase" evidence="14">
    <location>
        <begin position="233"/>
        <end position="390"/>
    </location>
</feature>
<evidence type="ECO:0000256" key="9">
    <source>
        <dbReference type="ARBA" id="ARBA00022695"/>
    </source>
</evidence>
<dbReference type="InterPro" id="IPR020555">
    <property type="entry name" value="MECDP_synthase_CS"/>
</dbReference>
<feature type="binding site" evidence="14">
    <location>
        <position position="241"/>
    </location>
    <ligand>
        <name>a divalent metal cation</name>
        <dbReference type="ChEBI" id="CHEBI:60240"/>
    </ligand>
</feature>
<dbReference type="FunFam" id="3.90.550.10:FF:000003">
    <property type="entry name" value="2-C-methyl-D-erythritol 4-phosphate cytidylyltransferase"/>
    <property type="match status" value="1"/>
</dbReference>
<dbReference type="Pfam" id="PF01128">
    <property type="entry name" value="IspD"/>
    <property type="match status" value="1"/>
</dbReference>
<dbReference type="EC" id="2.7.7.60" evidence="14"/>
<comment type="catalytic activity">
    <reaction evidence="1 14">
        <text>4-CDP-2-C-methyl-D-erythritol 2-phosphate = 2-C-methyl-D-erythritol 2,4-cyclic diphosphate + CMP</text>
        <dbReference type="Rhea" id="RHEA:23864"/>
        <dbReference type="ChEBI" id="CHEBI:57919"/>
        <dbReference type="ChEBI" id="CHEBI:58483"/>
        <dbReference type="ChEBI" id="CHEBI:60377"/>
        <dbReference type="EC" id="4.6.1.12"/>
    </reaction>
</comment>
<dbReference type="STRING" id="1385369.N825_20480"/>
<dbReference type="GO" id="GO:0008685">
    <property type="term" value="F:2-C-methyl-D-erythritol 2,4-cyclodiphosphate synthase activity"/>
    <property type="evidence" value="ECO:0007669"/>
    <property type="project" value="UniProtKB-UniRule"/>
</dbReference>
<evidence type="ECO:0000256" key="11">
    <source>
        <dbReference type="ARBA" id="ARBA00023229"/>
    </source>
</evidence>
<comment type="pathway">
    <text evidence="5 14">Isoprenoid biosynthesis; isopentenyl diphosphate biosynthesis via DXP pathway; isopentenyl diphosphate from 1-deoxy-D-xylulose 5-phosphate: step 2/6.</text>
</comment>
<dbReference type="NCBIfam" id="NF006899">
    <property type="entry name" value="PRK09382.1"/>
    <property type="match status" value="1"/>
</dbReference>